<dbReference type="AlphaFoldDB" id="A0AAU9Z4A7"/>
<dbReference type="GO" id="GO:0005634">
    <property type="term" value="C:nucleus"/>
    <property type="evidence" value="ECO:0007669"/>
    <property type="project" value="TreeGrafter"/>
</dbReference>
<dbReference type="EMBL" id="CALSGD010001397">
    <property type="protein sequence ID" value="CAH6787519.1"/>
    <property type="molecule type" value="Genomic_DNA"/>
</dbReference>
<name>A0AAU9Z4A7_PHORO</name>
<dbReference type="KEGG" id="prob:127221030"/>
<reference evidence="3" key="1">
    <citation type="submission" date="2022-06" db="EMBL/GenBank/DDBJ databases">
        <authorList>
            <person name="Andreotti S."/>
            <person name="Wyler E."/>
        </authorList>
    </citation>
    <scope>NUCLEOTIDE SEQUENCE</scope>
</reference>
<keyword evidence="1" id="KW-0175">Coiled coil</keyword>
<evidence type="ECO:0000256" key="1">
    <source>
        <dbReference type="SAM" id="Coils"/>
    </source>
</evidence>
<feature type="coiled-coil region" evidence="1">
    <location>
        <begin position="190"/>
        <end position="217"/>
    </location>
</feature>
<dbReference type="PANTHER" id="PTHR47889">
    <property type="entry name" value="SPERMATOGENIC LEUCINE ZIPPER PROTEIN 1"/>
    <property type="match status" value="1"/>
</dbReference>
<accession>A0AAU9Z4A7</accession>
<organism evidence="3 4">
    <name type="scientific">Phodopus roborovskii</name>
    <name type="common">Roborovski's desert hamster</name>
    <name type="synonym">Cricetulus roborovskii</name>
    <dbReference type="NCBI Taxonomy" id="109678"/>
    <lineage>
        <taxon>Eukaryota</taxon>
        <taxon>Metazoa</taxon>
        <taxon>Chordata</taxon>
        <taxon>Craniata</taxon>
        <taxon>Vertebrata</taxon>
        <taxon>Euteleostomi</taxon>
        <taxon>Mammalia</taxon>
        <taxon>Eutheria</taxon>
        <taxon>Euarchontoglires</taxon>
        <taxon>Glires</taxon>
        <taxon>Rodentia</taxon>
        <taxon>Myomorpha</taxon>
        <taxon>Muroidea</taxon>
        <taxon>Cricetidae</taxon>
        <taxon>Cricetinae</taxon>
        <taxon>Phodopus</taxon>
    </lineage>
</organism>
<protein>
    <submittedName>
        <fullName evidence="3">Spz1 protein</fullName>
    </submittedName>
</protein>
<evidence type="ECO:0000313" key="3">
    <source>
        <dbReference type="EMBL" id="CAH6787519.1"/>
    </source>
</evidence>
<comment type="caution">
    <text evidence="3">The sequence shown here is derived from an EMBL/GenBank/DDBJ whole genome shotgun (WGS) entry which is preliminary data.</text>
</comment>
<gene>
    <name evidence="3" type="primary">Spz1</name>
    <name evidence="3" type="ORF">PHOROB_LOCUS5380</name>
</gene>
<evidence type="ECO:0000313" key="4">
    <source>
        <dbReference type="Proteomes" id="UP001152836"/>
    </source>
</evidence>
<proteinExistence type="predicted"/>
<dbReference type="RefSeq" id="XP_051038882.1">
    <property type="nucleotide sequence ID" value="XM_051182925.1"/>
</dbReference>
<dbReference type="GO" id="GO:0003700">
    <property type="term" value="F:DNA-binding transcription factor activity"/>
    <property type="evidence" value="ECO:0007669"/>
    <property type="project" value="InterPro"/>
</dbReference>
<dbReference type="InterPro" id="IPR042961">
    <property type="entry name" value="Spz1"/>
</dbReference>
<dbReference type="CTD" id="84654"/>
<evidence type="ECO:0000256" key="2">
    <source>
        <dbReference type="SAM" id="MobiDB-lite"/>
    </source>
</evidence>
<sequence>MASSDSSAALPQTPNLTSCIKQGPQGPQNPGITISLLEIGSLPHYCWSSLPPPKDSSHPLGRPGTVKKFSNLLKDIKDVLKSIAGVEEITTEGRESFDNTSTSEDMSEPKVRVVDKRKKMRFRDMLINFHPEKERNTKKQEMILNNQSAKNTMQAYARDLYSSEGKRDCDDIHLNTERGRYGSLHIHRGYRRFRNNMEQLLQEADHWSRQHNELSQLMKSYQKCQKERREPFENNRICFQNQPNNELSAKQELEAQVKKLSHDTHSLHLIAALLENECQILQQRVDILSEFQLQEAGPQHERPLQVQVQDRKCPKFVEADRMEGNKQIPRAMEGMFPRKEKICRNSDACLTKKARNNRFNTRIARKTLSGKRRTLSSFQ</sequence>
<keyword evidence="4" id="KW-1185">Reference proteome</keyword>
<dbReference type="GeneID" id="127221030"/>
<dbReference type="PANTHER" id="PTHR47889:SF1">
    <property type="entry name" value="SPERMATOGENIC LEUCINE ZIPPER PROTEIN 1"/>
    <property type="match status" value="1"/>
</dbReference>
<feature type="region of interest" description="Disordered" evidence="2">
    <location>
        <begin position="1"/>
        <end position="27"/>
    </location>
</feature>
<dbReference type="Proteomes" id="UP001152836">
    <property type="component" value="Unassembled WGS sequence"/>
</dbReference>